<keyword evidence="16" id="KW-1185">Reference proteome</keyword>
<dbReference type="Pfam" id="PF02378">
    <property type="entry name" value="PTS_EIIC"/>
    <property type="match status" value="1"/>
</dbReference>
<feature type="transmembrane region" description="Helical" evidence="12">
    <location>
        <begin position="274"/>
        <end position="295"/>
    </location>
</feature>
<accession>A0ABR7TAF3</accession>
<name>A0ABR7TAF3_9LACT</name>
<evidence type="ECO:0000256" key="2">
    <source>
        <dbReference type="ARBA" id="ARBA00022448"/>
    </source>
</evidence>
<evidence type="ECO:0000256" key="1">
    <source>
        <dbReference type="ARBA" id="ARBA00004651"/>
    </source>
</evidence>
<dbReference type="PANTHER" id="PTHR30009:SF12">
    <property type="entry name" value="PHOSPHOTRANSFERASE IIC COMPONENT GLVC"/>
    <property type="match status" value="1"/>
</dbReference>
<dbReference type="PROSITE" id="PS51103">
    <property type="entry name" value="PTS_EIIC_TYPE_1"/>
    <property type="match status" value="1"/>
</dbReference>
<dbReference type="PROSITE" id="PS51098">
    <property type="entry name" value="PTS_EIIB_TYPE_1"/>
    <property type="match status" value="1"/>
</dbReference>
<feature type="transmembrane region" description="Helical" evidence="12">
    <location>
        <begin position="233"/>
        <end position="254"/>
    </location>
</feature>
<dbReference type="NCBIfam" id="TIGR02005">
    <property type="entry name" value="PTS-IIBC-alpha"/>
    <property type="match status" value="1"/>
</dbReference>
<proteinExistence type="predicted"/>
<feature type="transmembrane region" description="Helical" evidence="12">
    <location>
        <begin position="58"/>
        <end position="79"/>
    </location>
</feature>
<dbReference type="InterPro" id="IPR013013">
    <property type="entry name" value="PTS_EIIC_1"/>
</dbReference>
<evidence type="ECO:0000313" key="15">
    <source>
        <dbReference type="EMBL" id="MBC9824557.1"/>
    </source>
</evidence>
<keyword evidence="7 12" id="KW-0812">Transmembrane</keyword>
<dbReference type="InterPro" id="IPR036878">
    <property type="entry name" value="Glu_permease_IIB"/>
</dbReference>
<feature type="domain" description="PTS EIIB type-1" evidence="13">
    <location>
        <begin position="447"/>
        <end position="529"/>
    </location>
</feature>
<dbReference type="InterPro" id="IPR001996">
    <property type="entry name" value="PTS_IIB_1"/>
</dbReference>
<evidence type="ECO:0000256" key="11">
    <source>
        <dbReference type="PROSITE-ProRule" id="PRU00421"/>
    </source>
</evidence>
<feature type="transmembrane region" description="Helical" evidence="12">
    <location>
        <begin position="357"/>
        <end position="378"/>
    </location>
</feature>
<evidence type="ECO:0000259" key="13">
    <source>
        <dbReference type="PROSITE" id="PS51098"/>
    </source>
</evidence>
<keyword evidence="4" id="KW-0762">Sugar transport</keyword>
<evidence type="ECO:0000256" key="6">
    <source>
        <dbReference type="ARBA" id="ARBA00022683"/>
    </source>
</evidence>
<feature type="transmembrane region" description="Helical" evidence="12">
    <location>
        <begin position="12"/>
        <end position="38"/>
    </location>
</feature>
<dbReference type="InterPro" id="IPR018113">
    <property type="entry name" value="PTrfase_EIIB_Cys"/>
</dbReference>
<keyword evidence="5" id="KW-0808">Transferase</keyword>
<evidence type="ECO:0000256" key="12">
    <source>
        <dbReference type="SAM" id="Phobius"/>
    </source>
</evidence>
<feature type="active site" description="Phosphocysteine intermediate; for EIIB activity" evidence="11">
    <location>
        <position position="469"/>
    </location>
</feature>
<dbReference type="PANTHER" id="PTHR30009">
    <property type="entry name" value="CYTOCHROME C-TYPE SYNTHESIS PROTEIN AND PTS TRANSMEMBRANE COMPONENT"/>
    <property type="match status" value="1"/>
</dbReference>
<dbReference type="Gene3D" id="3.30.1360.60">
    <property type="entry name" value="Glucose permease domain IIB"/>
    <property type="match status" value="1"/>
</dbReference>
<feature type="transmembrane region" description="Helical" evidence="12">
    <location>
        <begin position="307"/>
        <end position="323"/>
    </location>
</feature>
<dbReference type="SUPFAM" id="SSF55604">
    <property type="entry name" value="Glucose permease domain IIB"/>
    <property type="match status" value="1"/>
</dbReference>
<feature type="transmembrane region" description="Helical" evidence="12">
    <location>
        <begin position="128"/>
        <end position="152"/>
    </location>
</feature>
<feature type="domain" description="PTS EIIC type-1" evidence="14">
    <location>
        <begin position="1"/>
        <end position="418"/>
    </location>
</feature>
<keyword evidence="2" id="KW-0813">Transport</keyword>
<feature type="transmembrane region" description="Helical" evidence="12">
    <location>
        <begin position="173"/>
        <end position="193"/>
    </location>
</feature>
<comment type="caution">
    <text evidence="15">The sequence shown here is derived from an EMBL/GenBank/DDBJ whole genome shotgun (WGS) entry which is preliminary data.</text>
</comment>
<keyword evidence="3" id="KW-1003">Cell membrane</keyword>
<organism evidence="15 16">
    <name type="scientific">Carnobacterium inhibens</name>
    <dbReference type="NCBI Taxonomy" id="147709"/>
    <lineage>
        <taxon>Bacteria</taxon>
        <taxon>Bacillati</taxon>
        <taxon>Bacillota</taxon>
        <taxon>Bacilli</taxon>
        <taxon>Lactobacillales</taxon>
        <taxon>Carnobacteriaceae</taxon>
        <taxon>Carnobacterium</taxon>
    </lineage>
</organism>
<keyword evidence="10 12" id="KW-0472">Membrane</keyword>
<keyword evidence="9 12" id="KW-1133">Transmembrane helix</keyword>
<evidence type="ECO:0000256" key="4">
    <source>
        <dbReference type="ARBA" id="ARBA00022597"/>
    </source>
</evidence>
<dbReference type="InterPro" id="IPR050429">
    <property type="entry name" value="PTS_Glucose_EIICBA"/>
</dbReference>
<dbReference type="PROSITE" id="PS01035">
    <property type="entry name" value="PTS_EIIB_TYPE_1_CYS"/>
    <property type="match status" value="1"/>
</dbReference>
<gene>
    <name evidence="15" type="ORF">GLO26_01770</name>
</gene>
<evidence type="ECO:0000256" key="5">
    <source>
        <dbReference type="ARBA" id="ARBA00022679"/>
    </source>
</evidence>
<feature type="transmembrane region" description="Helical" evidence="12">
    <location>
        <begin position="91"/>
        <end position="108"/>
    </location>
</feature>
<dbReference type="NCBIfam" id="TIGR00826">
    <property type="entry name" value="EIIB_glc"/>
    <property type="match status" value="1"/>
</dbReference>
<dbReference type="CDD" id="cd00212">
    <property type="entry name" value="PTS_IIB_glc"/>
    <property type="match status" value="1"/>
</dbReference>
<reference evidence="15 16" key="1">
    <citation type="journal article" date="2020" name="Microorganisms">
        <title>New Insight into Antimicrobial Compounds from Food and Marine-Sourced Carnobacterium Species through Phenotype and Genome Analyses.</title>
        <authorList>
            <person name="Begrem S."/>
            <person name="Ivaniuk F."/>
            <person name="Gigout-Chevalier F."/>
            <person name="Kolypczuk L."/>
            <person name="Bonnetot S."/>
            <person name="Leroi F."/>
            <person name="Grovel O."/>
            <person name="Delbarre-Ladrat C."/>
            <person name="Passerini D."/>
        </authorList>
    </citation>
    <scope>NUCLEOTIDE SEQUENCE [LARGE SCALE GENOMIC DNA]</scope>
    <source>
        <strain evidence="15 16">MIP2551</strain>
    </source>
</reference>
<evidence type="ECO:0000256" key="3">
    <source>
        <dbReference type="ARBA" id="ARBA00022475"/>
    </source>
</evidence>
<keyword evidence="8" id="KW-0418">Kinase</keyword>
<dbReference type="Proteomes" id="UP000638836">
    <property type="component" value="Unassembled WGS sequence"/>
</dbReference>
<evidence type="ECO:0000259" key="14">
    <source>
        <dbReference type="PROSITE" id="PS51103"/>
    </source>
</evidence>
<protein>
    <submittedName>
        <fullName evidence="15">PTS alpha-glucoside transporter subunit IIBC</fullName>
    </submittedName>
</protein>
<comment type="subcellular location">
    <subcellularLocation>
        <location evidence="1">Cell membrane</location>
        <topology evidence="1">Multi-pass membrane protein</topology>
    </subcellularLocation>
</comment>
<keyword evidence="6" id="KW-0598">Phosphotransferase system</keyword>
<dbReference type="Pfam" id="PF00367">
    <property type="entry name" value="PTS_EIIB"/>
    <property type="match status" value="1"/>
</dbReference>
<feature type="transmembrane region" description="Helical" evidence="12">
    <location>
        <begin position="384"/>
        <end position="406"/>
    </location>
</feature>
<sequence>MMQKLQRFGGAMFTPVLLFAFSGIILAIAIMLQNTLIVGDIATAGTMWANFWSIVESGGWTVFNQMELLFVIGLPLGLAKKASGRAALESVVVYMTFNNFVGKILDLMGPTFGVDFTQEAGGDSGIKLIAGIKTLDTNLIGAILVAAIVVWLHNRFFETKLPDFLGIFQGSSLVVMIGFFLMLPLAFLTAWGWPIIQGLISSMQGFLASSGTLGVWLYVFLERLLIPTGMHHFIYQPFIYGPAVVEGGITAYWLNNLSEFASSTAPLKELFPAGGFGLHNVSKIFAPLGIAAAFYATADPAKKKKTLALLIPTALTAVLAGITEPFEFTFLFIAPQLFLIHAALAATLGATVYAFGVVGDVGSGLITMLTQFIIPMSINHLGTVLTLIGTGLAFSVIYFFVFRFAILKFDIKTPGRELEEDVKMYSKKDYRERQANGKTASAGGAYASSAAHYLEGLGGTANIADVNNCATRLRVSVKDENLVKEDSFFKAAGAHGVVRKGKAFQIIVGLDVPQVRDAFEDEMKRNEVLADTDSQTEPMV</sequence>
<feature type="transmembrane region" description="Helical" evidence="12">
    <location>
        <begin position="199"/>
        <end position="221"/>
    </location>
</feature>
<evidence type="ECO:0000256" key="8">
    <source>
        <dbReference type="ARBA" id="ARBA00022777"/>
    </source>
</evidence>
<evidence type="ECO:0000256" key="9">
    <source>
        <dbReference type="ARBA" id="ARBA00022989"/>
    </source>
</evidence>
<dbReference type="InterPro" id="IPR003352">
    <property type="entry name" value="PTS_EIIC"/>
</dbReference>
<evidence type="ECO:0000256" key="10">
    <source>
        <dbReference type="ARBA" id="ARBA00023136"/>
    </source>
</evidence>
<dbReference type="RefSeq" id="WP_023179126.1">
    <property type="nucleotide sequence ID" value="NZ_JAMAYM010000001.1"/>
</dbReference>
<feature type="transmembrane region" description="Helical" evidence="12">
    <location>
        <begin position="329"/>
        <end position="350"/>
    </location>
</feature>
<dbReference type="InterPro" id="IPR010975">
    <property type="entry name" value="PTS_IIBC_a_glc"/>
</dbReference>
<evidence type="ECO:0000256" key="7">
    <source>
        <dbReference type="ARBA" id="ARBA00022692"/>
    </source>
</evidence>
<evidence type="ECO:0000313" key="16">
    <source>
        <dbReference type="Proteomes" id="UP000638836"/>
    </source>
</evidence>
<dbReference type="EMBL" id="WNJQ01000001">
    <property type="protein sequence ID" value="MBC9824557.1"/>
    <property type="molecule type" value="Genomic_DNA"/>
</dbReference>